<feature type="compositionally biased region" description="Basic residues" evidence="2">
    <location>
        <begin position="333"/>
        <end position="345"/>
    </location>
</feature>
<accession>A0ABP9ZI13</accession>
<keyword evidence="3" id="KW-0732">Signal</keyword>
<gene>
    <name evidence="4" type="ORF">AP20H10_07950</name>
</gene>
<name>A0ABP9ZI13_9LACO</name>
<evidence type="ECO:0000256" key="2">
    <source>
        <dbReference type="SAM" id="MobiDB-lite"/>
    </source>
</evidence>
<organism evidence="4 5">
    <name type="scientific">Apilactobacillus apinorum</name>
    <dbReference type="NCBI Taxonomy" id="1218495"/>
    <lineage>
        <taxon>Bacteria</taxon>
        <taxon>Bacillati</taxon>
        <taxon>Bacillota</taxon>
        <taxon>Bacilli</taxon>
        <taxon>Lactobacillales</taxon>
        <taxon>Lactobacillaceae</taxon>
        <taxon>Apilactobacillus</taxon>
    </lineage>
</organism>
<evidence type="ECO:0000256" key="1">
    <source>
        <dbReference type="SAM" id="Coils"/>
    </source>
</evidence>
<dbReference type="Proteomes" id="UP001438112">
    <property type="component" value="Unassembled WGS sequence"/>
</dbReference>
<keyword evidence="5" id="KW-1185">Reference proteome</keyword>
<evidence type="ECO:0000313" key="5">
    <source>
        <dbReference type="Proteomes" id="UP001438112"/>
    </source>
</evidence>
<dbReference type="RefSeq" id="WP_353317937.1">
    <property type="nucleotide sequence ID" value="NZ_BAABVV010000033.1"/>
</dbReference>
<evidence type="ECO:0000313" key="4">
    <source>
        <dbReference type="EMBL" id="GAA6114432.1"/>
    </source>
</evidence>
<feature type="chain" id="PRO_5046535693" evidence="3">
    <location>
        <begin position="24"/>
        <end position="380"/>
    </location>
</feature>
<comment type="caution">
    <text evidence="4">The sequence shown here is derived from an EMBL/GenBank/DDBJ whole genome shotgun (WGS) entry which is preliminary data.</text>
</comment>
<feature type="signal peptide" evidence="3">
    <location>
        <begin position="1"/>
        <end position="23"/>
    </location>
</feature>
<feature type="region of interest" description="Disordered" evidence="2">
    <location>
        <begin position="325"/>
        <end position="345"/>
    </location>
</feature>
<protein>
    <submittedName>
        <fullName evidence="4">Uncharacterized protein</fullName>
    </submittedName>
</protein>
<feature type="coiled-coil region" evidence="1">
    <location>
        <begin position="266"/>
        <end position="293"/>
    </location>
</feature>
<feature type="compositionally biased region" description="Basic and acidic residues" evidence="2">
    <location>
        <begin position="221"/>
        <end position="243"/>
    </location>
</feature>
<evidence type="ECO:0000256" key="3">
    <source>
        <dbReference type="SAM" id="SignalP"/>
    </source>
</evidence>
<sequence>MKFKVRVLLGIILLALGMNSGMAVVHADADSNDDKVPSLLSKLALDYEQELDNQIQAHTNNTIAEGEKFVNMVPTNDSFVGDDQIADWQKYCTELGLSINDYQGLLSEENELRESIKKDFKAAKDTDDIITSYRDIDNVISSVLDYVHNKKLLLRQLSQQLVKVDADQHVDGLSDLGEAMLSKQAKNAFQNHDESFAGTTLSSRHQYQLATLLDAMKTVTPEHEPQQDADANHSSDEHIDNRSSDNNNQSVDDELTKQITQQQVRINALEVTITGLNQQMNALKETIQNIQNDGFGPIVYDQTGLISKSERAALDQLMDVIRQNTTGDDTRKVQSKHKHQTVKQRLRKVNRQLKQKHLNHRKRVKLLKLRRQLLKRLRHK</sequence>
<feature type="region of interest" description="Disordered" evidence="2">
    <location>
        <begin position="221"/>
        <end position="251"/>
    </location>
</feature>
<reference evidence="4 5" key="1">
    <citation type="submission" date="2024-03" db="EMBL/GenBank/DDBJ databases">
        <title>Inconsistent identification of Apilactobacillus kunkeei-related strains obtained by well-developed overall genome related indices.</title>
        <authorList>
            <person name="Maeno S."/>
            <person name="Endo A."/>
        </authorList>
    </citation>
    <scope>NUCLEOTIDE SEQUENCE [LARGE SCALE GENOMIC DNA]</scope>
    <source>
        <strain evidence="4 5">20H-10</strain>
    </source>
</reference>
<keyword evidence="1" id="KW-0175">Coiled coil</keyword>
<dbReference type="EMBL" id="BAABVV010000033">
    <property type="protein sequence ID" value="GAA6114432.1"/>
    <property type="molecule type" value="Genomic_DNA"/>
</dbReference>
<proteinExistence type="predicted"/>